<evidence type="ECO:0008006" key="3">
    <source>
        <dbReference type="Google" id="ProtNLM"/>
    </source>
</evidence>
<name>A0ABS1L5R4_9ACTN</name>
<protein>
    <recommendedName>
        <fullName evidence="3">Secreted protein</fullName>
    </recommendedName>
</protein>
<comment type="caution">
    <text evidence="1">The sequence shown here is derived from an EMBL/GenBank/DDBJ whole genome shotgun (WGS) entry which is preliminary data.</text>
</comment>
<dbReference type="EMBL" id="JAERSG010000001">
    <property type="protein sequence ID" value="MBL0746852.1"/>
    <property type="molecule type" value="Genomic_DNA"/>
</dbReference>
<dbReference type="InterPro" id="IPR006311">
    <property type="entry name" value="TAT_signal"/>
</dbReference>
<organism evidence="1 2">
    <name type="scientific">Nocardioides baculatus</name>
    <dbReference type="NCBI Taxonomy" id="2801337"/>
    <lineage>
        <taxon>Bacteria</taxon>
        <taxon>Bacillati</taxon>
        <taxon>Actinomycetota</taxon>
        <taxon>Actinomycetes</taxon>
        <taxon>Propionibacteriales</taxon>
        <taxon>Nocardioidaceae</taxon>
        <taxon>Nocardioides</taxon>
    </lineage>
</organism>
<dbReference type="RefSeq" id="WP_201933812.1">
    <property type="nucleotide sequence ID" value="NZ_JAERSG010000001.1"/>
</dbReference>
<reference evidence="1 2" key="1">
    <citation type="submission" date="2021-01" db="EMBL/GenBank/DDBJ databases">
        <title>Genome seq and assembly of Nocardiodes sp. G10.</title>
        <authorList>
            <person name="Chhetri G."/>
        </authorList>
    </citation>
    <scope>NUCLEOTIDE SEQUENCE [LARGE SCALE GENOMIC DNA]</scope>
    <source>
        <strain evidence="1 2">G10</strain>
    </source>
</reference>
<dbReference type="Proteomes" id="UP000636918">
    <property type="component" value="Unassembled WGS sequence"/>
</dbReference>
<evidence type="ECO:0000313" key="2">
    <source>
        <dbReference type="Proteomes" id="UP000636918"/>
    </source>
</evidence>
<keyword evidence="2" id="KW-1185">Reference proteome</keyword>
<dbReference type="PROSITE" id="PS51318">
    <property type="entry name" value="TAT"/>
    <property type="match status" value="1"/>
</dbReference>
<evidence type="ECO:0000313" key="1">
    <source>
        <dbReference type="EMBL" id="MBL0746852.1"/>
    </source>
</evidence>
<accession>A0ABS1L5R4</accession>
<sequence length="225" mass="24055">MSTLTRRNVVRGAAWTVPVIAVVVPVPAFAASRCGVTGGITVGPNVTTNYRAVCSSQAQQANPPTIKTVYGTGQLPQYLQLCTCDSIKGWYRWRETDTLSSFQIEVDGVHVDQNGVNAGYRPPVYLDVNAQGVGECKTFPLTYRTSTQRPKSTTNFSITWTLQRSTSGYGPGASPNTVAAGAWTDVQTFTRSVSIIRTVGTTNDDQTNFSSCSPQGLVATAASTD</sequence>
<gene>
    <name evidence="1" type="ORF">JI751_04450</name>
</gene>
<proteinExistence type="predicted"/>